<protein>
    <submittedName>
        <fullName evidence="8">Putative oxidoreductase</fullName>
    </submittedName>
</protein>
<keyword evidence="4 7" id="KW-0812">Transmembrane</keyword>
<dbReference type="PANTHER" id="PTHR33452:SF1">
    <property type="entry name" value="INNER MEMBRANE PROTEIN YPHA-RELATED"/>
    <property type="match status" value="1"/>
</dbReference>
<accession>A0A1G7K113</accession>
<keyword evidence="3" id="KW-1003">Cell membrane</keyword>
<evidence type="ECO:0000256" key="4">
    <source>
        <dbReference type="ARBA" id="ARBA00022692"/>
    </source>
</evidence>
<evidence type="ECO:0000256" key="6">
    <source>
        <dbReference type="ARBA" id="ARBA00023136"/>
    </source>
</evidence>
<evidence type="ECO:0000256" key="3">
    <source>
        <dbReference type="ARBA" id="ARBA00022475"/>
    </source>
</evidence>
<evidence type="ECO:0000256" key="1">
    <source>
        <dbReference type="ARBA" id="ARBA00004651"/>
    </source>
</evidence>
<reference evidence="9" key="1">
    <citation type="submission" date="2016-10" db="EMBL/GenBank/DDBJ databases">
        <authorList>
            <person name="Varghese N."/>
            <person name="Submissions S."/>
        </authorList>
    </citation>
    <scope>NUCLEOTIDE SEQUENCE [LARGE SCALE GENOMIC DNA]</scope>
    <source>
        <strain evidence="9">DSM 24729</strain>
    </source>
</reference>
<keyword evidence="6 7" id="KW-0472">Membrane</keyword>
<name>A0A1G7K113_9FLAO</name>
<organism evidence="8 9">
    <name type="scientific">Cellulophaga baltica</name>
    <dbReference type="NCBI Taxonomy" id="76594"/>
    <lineage>
        <taxon>Bacteria</taxon>
        <taxon>Pseudomonadati</taxon>
        <taxon>Bacteroidota</taxon>
        <taxon>Flavobacteriia</taxon>
        <taxon>Flavobacteriales</taxon>
        <taxon>Flavobacteriaceae</taxon>
        <taxon>Cellulophaga</taxon>
    </lineage>
</organism>
<comment type="similarity">
    <text evidence="2">Belongs to the DoxX family.</text>
</comment>
<proteinExistence type="inferred from homology"/>
<dbReference type="RefSeq" id="WP_074539073.1">
    <property type="nucleotide sequence ID" value="NZ_FNBD01000011.1"/>
</dbReference>
<dbReference type="EMBL" id="FNBD01000011">
    <property type="protein sequence ID" value="SDF30509.1"/>
    <property type="molecule type" value="Genomic_DNA"/>
</dbReference>
<gene>
    <name evidence="8" type="ORF">SAMN04487992_11114</name>
</gene>
<dbReference type="AlphaFoldDB" id="A0A1G7K113"/>
<dbReference type="Pfam" id="PF07681">
    <property type="entry name" value="DoxX"/>
    <property type="match status" value="1"/>
</dbReference>
<feature type="transmembrane region" description="Helical" evidence="7">
    <location>
        <begin position="20"/>
        <end position="39"/>
    </location>
</feature>
<dbReference type="Proteomes" id="UP000182114">
    <property type="component" value="Unassembled WGS sequence"/>
</dbReference>
<evidence type="ECO:0000313" key="9">
    <source>
        <dbReference type="Proteomes" id="UP000182114"/>
    </source>
</evidence>
<feature type="transmembrane region" description="Helical" evidence="7">
    <location>
        <begin position="65"/>
        <end position="82"/>
    </location>
</feature>
<dbReference type="GO" id="GO:0005886">
    <property type="term" value="C:plasma membrane"/>
    <property type="evidence" value="ECO:0007669"/>
    <property type="project" value="UniProtKB-SubCell"/>
</dbReference>
<keyword evidence="5 7" id="KW-1133">Transmembrane helix</keyword>
<dbReference type="PANTHER" id="PTHR33452">
    <property type="entry name" value="OXIDOREDUCTASE CATD-RELATED"/>
    <property type="match status" value="1"/>
</dbReference>
<comment type="subcellular location">
    <subcellularLocation>
        <location evidence="1">Cell membrane</location>
        <topology evidence="1">Multi-pass membrane protein</topology>
    </subcellularLocation>
</comment>
<keyword evidence="9" id="KW-1185">Reference proteome</keyword>
<dbReference type="eggNOG" id="COG2259">
    <property type="taxonomic scope" value="Bacteria"/>
</dbReference>
<evidence type="ECO:0000256" key="5">
    <source>
        <dbReference type="ARBA" id="ARBA00022989"/>
    </source>
</evidence>
<evidence type="ECO:0000313" key="8">
    <source>
        <dbReference type="EMBL" id="SDF30509.1"/>
    </source>
</evidence>
<dbReference type="InterPro" id="IPR051907">
    <property type="entry name" value="DoxX-like_oxidoreductase"/>
</dbReference>
<feature type="transmembrane region" description="Helical" evidence="7">
    <location>
        <begin position="115"/>
        <end position="134"/>
    </location>
</feature>
<evidence type="ECO:0000256" key="7">
    <source>
        <dbReference type="SAM" id="Phobius"/>
    </source>
</evidence>
<dbReference type="InterPro" id="IPR032808">
    <property type="entry name" value="DoxX"/>
</dbReference>
<sequence length="144" mass="15844">MKKLIKICVTTNLEGKPAHVALLFFRVFIALELMIVHGFKKIGIGVNSPEVVPNPLGLPENSNELIAILANLGFPIFIIVGFCTRVATLPILCVTLIGLVVVHVHDSLLIKDVPFMYSVVFLFLLVVGPGNYSIDAIIYKKYLK</sequence>
<evidence type="ECO:0000256" key="2">
    <source>
        <dbReference type="ARBA" id="ARBA00006679"/>
    </source>
</evidence>
<feature type="transmembrane region" description="Helical" evidence="7">
    <location>
        <begin position="89"/>
        <end position="109"/>
    </location>
</feature>